<sequence length="126" mass="14464">MAEDIHEIHEFNTFPQFLAKMGLKEQPSQEQFTTFLRRTITDSIEAGYSIMPLTQSQLYLIRQAKEPDVEIAEVVHVTYADRRWFRDGSWQRPSFFPNRGGYRGGRSGGRSSGRSGRGPRGGRGRR</sequence>
<evidence type="ECO:0000313" key="2">
    <source>
        <dbReference type="EMBL" id="KAG9191884.1"/>
    </source>
</evidence>
<feature type="region of interest" description="Disordered" evidence="1">
    <location>
        <begin position="89"/>
        <end position="126"/>
    </location>
</feature>
<proteinExistence type="predicted"/>
<accession>A0AAD4IC77</accession>
<feature type="compositionally biased region" description="Gly residues" evidence="1">
    <location>
        <begin position="101"/>
        <end position="119"/>
    </location>
</feature>
<evidence type="ECO:0000256" key="1">
    <source>
        <dbReference type="SAM" id="MobiDB-lite"/>
    </source>
</evidence>
<dbReference type="AlphaFoldDB" id="A0AAD4IC77"/>
<organism evidence="2 3">
    <name type="scientific">Alternaria panax</name>
    <dbReference type="NCBI Taxonomy" id="48097"/>
    <lineage>
        <taxon>Eukaryota</taxon>
        <taxon>Fungi</taxon>
        <taxon>Dikarya</taxon>
        <taxon>Ascomycota</taxon>
        <taxon>Pezizomycotina</taxon>
        <taxon>Dothideomycetes</taxon>
        <taxon>Pleosporomycetidae</taxon>
        <taxon>Pleosporales</taxon>
        <taxon>Pleosporineae</taxon>
        <taxon>Pleosporaceae</taxon>
        <taxon>Alternaria</taxon>
        <taxon>Alternaria sect. Panax</taxon>
    </lineage>
</organism>
<protein>
    <submittedName>
        <fullName evidence="2">Uncharacterized protein</fullName>
    </submittedName>
</protein>
<comment type="caution">
    <text evidence="2">The sequence shown here is derived from an EMBL/GenBank/DDBJ whole genome shotgun (WGS) entry which is preliminary data.</text>
</comment>
<dbReference type="Proteomes" id="UP001199106">
    <property type="component" value="Unassembled WGS sequence"/>
</dbReference>
<evidence type="ECO:0000313" key="3">
    <source>
        <dbReference type="Proteomes" id="UP001199106"/>
    </source>
</evidence>
<name>A0AAD4IC77_9PLEO</name>
<keyword evidence="3" id="KW-1185">Reference proteome</keyword>
<dbReference type="EMBL" id="JAANER010000003">
    <property type="protein sequence ID" value="KAG9191884.1"/>
    <property type="molecule type" value="Genomic_DNA"/>
</dbReference>
<gene>
    <name evidence="2" type="ORF">G6011_10618</name>
</gene>
<reference evidence="2" key="1">
    <citation type="submission" date="2021-07" db="EMBL/GenBank/DDBJ databases">
        <title>Genome Resource of American Ginseng Black Spot Pathogen Alternaria panax.</title>
        <authorList>
            <person name="Qiu C."/>
            <person name="Wang W."/>
            <person name="Liu Z."/>
        </authorList>
    </citation>
    <scope>NUCLEOTIDE SEQUENCE</scope>
    <source>
        <strain evidence="2">BNCC115425</strain>
    </source>
</reference>